<protein>
    <submittedName>
        <fullName evidence="8">Phospholipase_D-nuclease N-terminal</fullName>
    </submittedName>
</protein>
<evidence type="ECO:0000313" key="8">
    <source>
        <dbReference type="EMBL" id="SNT51620.1"/>
    </source>
</evidence>
<evidence type="ECO:0000256" key="2">
    <source>
        <dbReference type="ARBA" id="ARBA00022475"/>
    </source>
</evidence>
<evidence type="ECO:0000256" key="4">
    <source>
        <dbReference type="ARBA" id="ARBA00022989"/>
    </source>
</evidence>
<sequence length="72" mass="7842">MTSVLVYAIYAMVAALYVHALVDCIRTPAAHVRMLPKIGWLVIMVLLPILGAIAWRNLGKRSAPVEARPSTA</sequence>
<keyword evidence="3 6" id="KW-0812">Transmembrane</keyword>
<evidence type="ECO:0000259" key="7">
    <source>
        <dbReference type="Pfam" id="PF13396"/>
    </source>
</evidence>
<dbReference type="EMBL" id="FZOF01000033">
    <property type="protein sequence ID" value="SNT51620.1"/>
    <property type="molecule type" value="Genomic_DNA"/>
</dbReference>
<name>A0A239NA33_9ACTN</name>
<dbReference type="Proteomes" id="UP000198280">
    <property type="component" value="Unassembled WGS sequence"/>
</dbReference>
<comment type="subcellular location">
    <subcellularLocation>
        <location evidence="1">Cell membrane</location>
        <topology evidence="1">Multi-pass membrane protein</topology>
    </subcellularLocation>
</comment>
<evidence type="ECO:0000256" key="5">
    <source>
        <dbReference type="ARBA" id="ARBA00023136"/>
    </source>
</evidence>
<accession>A0A239NA33</accession>
<keyword evidence="5 6" id="KW-0472">Membrane</keyword>
<evidence type="ECO:0000256" key="6">
    <source>
        <dbReference type="SAM" id="Phobius"/>
    </source>
</evidence>
<gene>
    <name evidence="8" type="ORF">SAMN05216252_13318</name>
</gene>
<reference evidence="8 9" key="1">
    <citation type="submission" date="2017-06" db="EMBL/GenBank/DDBJ databases">
        <authorList>
            <person name="Kim H.J."/>
            <person name="Triplett B.A."/>
        </authorList>
    </citation>
    <scope>NUCLEOTIDE SEQUENCE [LARGE SCALE GENOMIC DNA]</scope>
    <source>
        <strain evidence="8 9">CGMCC 4.1858</strain>
    </source>
</reference>
<dbReference type="GO" id="GO:0005886">
    <property type="term" value="C:plasma membrane"/>
    <property type="evidence" value="ECO:0007669"/>
    <property type="project" value="UniProtKB-SubCell"/>
</dbReference>
<dbReference type="RefSeq" id="WP_089228505.1">
    <property type="nucleotide sequence ID" value="NZ_FZOF01000033.1"/>
</dbReference>
<proteinExistence type="predicted"/>
<evidence type="ECO:0000256" key="1">
    <source>
        <dbReference type="ARBA" id="ARBA00004651"/>
    </source>
</evidence>
<dbReference type="OrthoDB" id="4283620at2"/>
<evidence type="ECO:0000256" key="3">
    <source>
        <dbReference type="ARBA" id="ARBA00022692"/>
    </source>
</evidence>
<keyword evidence="4 6" id="KW-1133">Transmembrane helix</keyword>
<dbReference type="Pfam" id="PF13396">
    <property type="entry name" value="PLDc_N"/>
    <property type="match status" value="1"/>
</dbReference>
<evidence type="ECO:0000313" key="9">
    <source>
        <dbReference type="Proteomes" id="UP000198280"/>
    </source>
</evidence>
<dbReference type="AlphaFoldDB" id="A0A239NA33"/>
<organism evidence="8 9">
    <name type="scientific">Actinacidiphila glaucinigra</name>
    <dbReference type="NCBI Taxonomy" id="235986"/>
    <lineage>
        <taxon>Bacteria</taxon>
        <taxon>Bacillati</taxon>
        <taxon>Actinomycetota</taxon>
        <taxon>Actinomycetes</taxon>
        <taxon>Kitasatosporales</taxon>
        <taxon>Streptomycetaceae</taxon>
        <taxon>Actinacidiphila</taxon>
    </lineage>
</organism>
<keyword evidence="2" id="KW-1003">Cell membrane</keyword>
<feature type="transmembrane region" description="Helical" evidence="6">
    <location>
        <begin position="6"/>
        <end position="26"/>
    </location>
</feature>
<keyword evidence="9" id="KW-1185">Reference proteome</keyword>
<feature type="domain" description="Cardiolipin synthase N-terminal" evidence="7">
    <location>
        <begin position="15"/>
        <end position="55"/>
    </location>
</feature>
<feature type="transmembrane region" description="Helical" evidence="6">
    <location>
        <begin position="38"/>
        <end position="55"/>
    </location>
</feature>
<dbReference type="InterPro" id="IPR027379">
    <property type="entry name" value="CLS_N"/>
</dbReference>